<evidence type="ECO:0000313" key="1">
    <source>
        <dbReference type="EMBL" id="KZN92718.1"/>
    </source>
</evidence>
<name>A0A167XE05_PENCH</name>
<organism evidence="1">
    <name type="scientific">Penicillium chrysogenum</name>
    <name type="common">Penicillium notatum</name>
    <dbReference type="NCBI Taxonomy" id="5076"/>
    <lineage>
        <taxon>Eukaryota</taxon>
        <taxon>Fungi</taxon>
        <taxon>Dikarya</taxon>
        <taxon>Ascomycota</taxon>
        <taxon>Pezizomycotina</taxon>
        <taxon>Eurotiomycetes</taxon>
        <taxon>Eurotiomycetidae</taxon>
        <taxon>Eurotiales</taxon>
        <taxon>Aspergillaceae</taxon>
        <taxon>Penicillium</taxon>
        <taxon>Penicillium chrysogenum species complex</taxon>
    </lineage>
</organism>
<gene>
    <name evidence="1" type="ORF">EN45_028790</name>
</gene>
<proteinExistence type="predicted"/>
<dbReference type="EMBL" id="CM002798">
    <property type="protein sequence ID" value="KZN92718.1"/>
    <property type="molecule type" value="Genomic_DNA"/>
</dbReference>
<protein>
    <submittedName>
        <fullName evidence="1">Uncharacterized protein</fullName>
    </submittedName>
</protein>
<reference evidence="1" key="1">
    <citation type="journal article" date="2014" name="Genome Announc.">
        <title>Complete sequencing and chromosome-scale genome assembly of the industrial progenitor strain P2niaD18 from the penicillin producer Penicillium chrysogenum.</title>
        <authorList>
            <person name="Specht T."/>
            <person name="Dahlmann T.A."/>
            <person name="Zadra I."/>
            <person name="Kurnsteiner H."/>
            <person name="Kuck U."/>
        </authorList>
    </citation>
    <scope>NUCLEOTIDE SEQUENCE [LARGE SCALE GENOMIC DNA]</scope>
    <source>
        <strain evidence="1">P2niaD18</strain>
    </source>
</reference>
<dbReference type="AlphaFoldDB" id="A0A167XE05"/>
<dbReference type="Proteomes" id="UP000076449">
    <property type="component" value="Chromosome I"/>
</dbReference>
<sequence length="262" mass="29134">MTEPNICSPQHDDGCLEGLPLSIRRRERETDYMLFHIDPVDFTHDFLDEATAYFPRLRLSFDIPHKLLLITIPSPEHAAAIGALSEETRRDLDSMGHGLSHAIKSYPGGGTRAQNGKGKDADIAFGPRRRAVGERANGNEKRYTVVAEIAISETETKLKRDTDFWLDPLCGNANLVITITASRKLAYIKIDTWQRVNDQAHCTGSLSITKTTQGRVKVTGPLRIPFDALFDRAPTSPAERAISLSVQRLQSLAEAIWEDQGI</sequence>
<accession>A0A167XE05</accession>